<dbReference type="OrthoDB" id="272077at2759"/>
<dbReference type="InterPro" id="IPR051726">
    <property type="entry name" value="Chitin_Synth_Reg"/>
</dbReference>
<dbReference type="AlphaFoldDB" id="A8Q2G0"/>
<dbReference type="Gene3D" id="1.25.40.10">
    <property type="entry name" value="Tetratricopeptide repeat domain"/>
    <property type="match status" value="1"/>
</dbReference>
<feature type="compositionally biased region" description="Basic and acidic residues" evidence="2">
    <location>
        <begin position="191"/>
        <end position="202"/>
    </location>
</feature>
<dbReference type="OMA" id="DKECTIC"/>
<feature type="region of interest" description="Disordered" evidence="2">
    <location>
        <begin position="144"/>
        <end position="231"/>
    </location>
</feature>
<evidence type="ECO:0000256" key="2">
    <source>
        <dbReference type="SAM" id="MobiDB-lite"/>
    </source>
</evidence>
<accession>A8Q2G0</accession>
<proteinExistence type="predicted"/>
<keyword evidence="1" id="KW-0677">Repeat</keyword>
<evidence type="ECO:0000313" key="4">
    <source>
        <dbReference type="Proteomes" id="UP000008837"/>
    </source>
</evidence>
<dbReference type="InterPro" id="IPR011990">
    <property type="entry name" value="TPR-like_helical_dom_sf"/>
</dbReference>
<dbReference type="SUPFAM" id="SSF81901">
    <property type="entry name" value="HCP-like"/>
    <property type="match status" value="2"/>
</dbReference>
<feature type="compositionally biased region" description="Polar residues" evidence="2">
    <location>
        <begin position="695"/>
        <end position="709"/>
    </location>
</feature>
<comment type="caution">
    <text evidence="3">The sequence shown here is derived from an EMBL/GenBank/DDBJ whole genome shotgun (WGS) entry which is preliminary data.</text>
</comment>
<dbReference type="InterPro" id="IPR006597">
    <property type="entry name" value="Sel1-like"/>
</dbReference>
<dbReference type="Proteomes" id="UP000008837">
    <property type="component" value="Unassembled WGS sequence"/>
</dbReference>
<organism evidence="3 4">
    <name type="scientific">Malassezia globosa (strain ATCC MYA-4612 / CBS 7966)</name>
    <name type="common">Dandruff-associated fungus</name>
    <dbReference type="NCBI Taxonomy" id="425265"/>
    <lineage>
        <taxon>Eukaryota</taxon>
        <taxon>Fungi</taxon>
        <taxon>Dikarya</taxon>
        <taxon>Basidiomycota</taxon>
        <taxon>Ustilaginomycotina</taxon>
        <taxon>Malasseziomycetes</taxon>
        <taxon>Malasseziales</taxon>
        <taxon>Malasseziaceae</taxon>
        <taxon>Malassezia</taxon>
    </lineage>
</organism>
<dbReference type="InParanoid" id="A8Q2G0"/>
<feature type="compositionally biased region" description="Low complexity" evidence="2">
    <location>
        <begin position="636"/>
        <end position="655"/>
    </location>
</feature>
<feature type="region of interest" description="Disordered" evidence="2">
    <location>
        <begin position="1"/>
        <end position="64"/>
    </location>
</feature>
<feature type="compositionally biased region" description="Basic and acidic residues" evidence="2">
    <location>
        <begin position="150"/>
        <end position="180"/>
    </location>
</feature>
<feature type="region of interest" description="Disordered" evidence="2">
    <location>
        <begin position="621"/>
        <end position="724"/>
    </location>
</feature>
<dbReference type="KEGG" id="mgl:MGL_2191"/>
<evidence type="ECO:0000256" key="1">
    <source>
        <dbReference type="ARBA" id="ARBA00022737"/>
    </source>
</evidence>
<feature type="compositionally biased region" description="Polar residues" evidence="2">
    <location>
        <begin position="209"/>
        <end position="231"/>
    </location>
</feature>
<dbReference type="PANTHER" id="PTHR46430">
    <property type="entry name" value="PROTEIN SKT5-RELATED"/>
    <property type="match status" value="1"/>
</dbReference>
<name>A8Q2G0_MALGO</name>
<dbReference type="SMART" id="SM00671">
    <property type="entry name" value="SEL1"/>
    <property type="match status" value="5"/>
</dbReference>
<dbReference type="GeneID" id="5854715"/>
<dbReference type="PANTHER" id="PTHR46430:SF2">
    <property type="entry name" value="CHITIN SYNTHASE REGULATORY FACTOR 4"/>
    <property type="match status" value="1"/>
</dbReference>
<dbReference type="RefSeq" id="XP_001730396.1">
    <property type="nucleotide sequence ID" value="XM_001730344.1"/>
</dbReference>
<feature type="region of interest" description="Disordered" evidence="2">
    <location>
        <begin position="78"/>
        <end position="119"/>
    </location>
</feature>
<evidence type="ECO:0000313" key="3">
    <source>
        <dbReference type="EMBL" id="EDP43182.1"/>
    </source>
</evidence>
<dbReference type="STRING" id="425265.A8Q2G0"/>
<dbReference type="EMBL" id="AAYY01000008">
    <property type="protein sequence ID" value="EDP43182.1"/>
    <property type="molecule type" value="Genomic_DNA"/>
</dbReference>
<keyword evidence="4" id="KW-1185">Reference proteome</keyword>
<sequence length="724" mass="78462">MSNLPDLPSGFGRDSAYPPMPSRIPEAAHNAARNRISMAPRPAFMSAPSSDAEGGAANLPHSMSHDDLDQAEAIFTVGDASPVTGPAHKHVSPERRPLRRPKSHQPLSTQPAYRPTQDPAAIRQSFGATPMGRTHSDRPLFASEQAHAQAHAEAEAKARAVQERAKAEAEARAEAEERAAHAARASTSQRDTAEARASELQHARMQMATKATASQAQHSLVTKSADTSASQSTPMLPAIRVSLPDVQSLEQQRLRVNESDNDLDKLRWAVQVLKYVERMRISGTELEDPVTTWIEEAITQIVQCASHPQPKAEALYARGDLLASGAFPAYVAKDLRSAFSDFERSARMGWAPSWFRIGRDYETLGDIARARTAYGRGLQRSDVGCMYRMGMAKVMGQLEVPQDLHEGISLLQASADASTVDTPHPAYVYGLILAGELSTIPIPIEAFATPDNPSPTRASLMPLGREYLQRAAYLNLPAAQSKCGWCYEHAQLSFPFDPLMSVQYYSAASQGGEPEADMALSKWFLCGAEGCFDKNESLAWTFAERAAKHHLPTAEFAMGYYLEVGIGVPIDLEAARIWYGKASAQGNSDAAERLAALQASQSEALSRAQHQAHLHERLYSAHQRARKVSGGSQHNGGAEPTGSGPSGSSGSSGTELARRRTMLMDEDSAQRRRTTPVPAHSRTSGATSHGMLPTPTATSRPSKGPQTFSEMGYHPKHDKECTIC</sequence>
<gene>
    <name evidence="3" type="ORF">MGL_2191</name>
</gene>
<reference evidence="3 4" key="1">
    <citation type="journal article" date="2007" name="Proc. Natl. Acad. Sci. U.S.A.">
        <title>Dandruff-associated Malassezia genomes reveal convergent and divergent virulence traits shared with plant and human fungal pathogens.</title>
        <authorList>
            <person name="Xu J."/>
            <person name="Saunders C.W."/>
            <person name="Hu P."/>
            <person name="Grant R.A."/>
            <person name="Boekhout T."/>
            <person name="Kuramae E.E."/>
            <person name="Kronstad J.W."/>
            <person name="Deangelis Y.M."/>
            <person name="Reeder N.L."/>
            <person name="Johnstone K.R."/>
            <person name="Leland M."/>
            <person name="Fieno A.M."/>
            <person name="Begley W.M."/>
            <person name="Sun Y."/>
            <person name="Lacey M.P."/>
            <person name="Chaudhary T."/>
            <person name="Keough T."/>
            <person name="Chu L."/>
            <person name="Sears R."/>
            <person name="Yuan B."/>
            <person name="Dawson T.L.Jr."/>
        </authorList>
    </citation>
    <scope>NUCLEOTIDE SEQUENCE [LARGE SCALE GENOMIC DNA]</scope>
    <source>
        <strain evidence="4">ATCC MYA-4612 / CBS 7966</strain>
    </source>
</reference>
<dbReference type="VEuPathDB" id="FungiDB:MGL_2191"/>
<feature type="compositionally biased region" description="Basic and acidic residues" evidence="2">
    <location>
        <begin position="713"/>
        <end position="724"/>
    </location>
</feature>
<dbReference type="Pfam" id="PF08238">
    <property type="entry name" value="Sel1"/>
    <property type="match status" value="4"/>
</dbReference>
<protein>
    <submittedName>
        <fullName evidence="3">Uncharacterized protein</fullName>
    </submittedName>
</protein>